<keyword evidence="3" id="KW-1185">Reference proteome</keyword>
<feature type="transmembrane region" description="Helical" evidence="1">
    <location>
        <begin position="252"/>
        <end position="271"/>
    </location>
</feature>
<reference evidence="2 3" key="1">
    <citation type="submission" date="2017-06" db="EMBL/GenBank/DDBJ databases">
        <title>Raineya orbicola gen. nov., sp. nov. a slightly thermophilic bacterium of the phylum Bacteroidetes and the description of Raineyaceae fam. nov.</title>
        <authorList>
            <person name="Albuquerque L."/>
            <person name="Polonia A.R.M."/>
            <person name="Barroso C."/>
            <person name="Froufe H.J.C."/>
            <person name="Lage O."/>
            <person name="Lobo-Da-Cunha A."/>
            <person name="Egas C."/>
            <person name="Da Costa M.S."/>
        </authorList>
    </citation>
    <scope>NUCLEOTIDE SEQUENCE [LARGE SCALE GENOMIC DNA]</scope>
    <source>
        <strain evidence="2 3">SPSPC-11</strain>
    </source>
</reference>
<dbReference type="EMBL" id="NKXO01000048">
    <property type="protein sequence ID" value="PKQ66444.1"/>
    <property type="molecule type" value="Genomic_DNA"/>
</dbReference>
<name>A0A2N3I7X9_9BACT</name>
<gene>
    <name evidence="2" type="ORF">Rain11_2395</name>
</gene>
<dbReference type="RefSeq" id="WP_101359657.1">
    <property type="nucleotide sequence ID" value="NZ_NKXO01000048.1"/>
</dbReference>
<comment type="caution">
    <text evidence="2">The sequence shown here is derived from an EMBL/GenBank/DDBJ whole genome shotgun (WGS) entry which is preliminary data.</text>
</comment>
<evidence type="ECO:0000256" key="1">
    <source>
        <dbReference type="SAM" id="Phobius"/>
    </source>
</evidence>
<dbReference type="Proteomes" id="UP000233387">
    <property type="component" value="Unassembled WGS sequence"/>
</dbReference>
<dbReference type="OrthoDB" id="9794241at2"/>
<dbReference type="AlphaFoldDB" id="A0A2N3I7X9"/>
<sequence length="296" mass="32554">MQLEYLQGIDDESTESVAELFEGDLPESIQEYVAFVEQTPMQTNNLGNLLSSIKDRVFNTVSDRLAGFVAKMTGLQKDLLDKEVIKQYVQQKGFSTYLADISSKAEAEGYNYGYGFGDGNAQNNNSLDLAEYVGEFVKEGLNNGFFTQEQISAMNTADLQGSKEWFSANRATYNLLTKDQPAYFQSVIDAINTAKNRIAVPVTPVANATSVTELEKNTSTENLPVLNKIENTDNPKESTPTKESFWQKNKTIILIGSGLIVAGLVAGIIYATRKSKEVSGVLNGVKQVKRKAKRGV</sequence>
<accession>A0A2N3I7X9</accession>
<keyword evidence="1" id="KW-0812">Transmembrane</keyword>
<keyword evidence="1" id="KW-0472">Membrane</keyword>
<proteinExistence type="predicted"/>
<evidence type="ECO:0000313" key="2">
    <source>
        <dbReference type="EMBL" id="PKQ66444.1"/>
    </source>
</evidence>
<evidence type="ECO:0000313" key="3">
    <source>
        <dbReference type="Proteomes" id="UP000233387"/>
    </source>
</evidence>
<protein>
    <submittedName>
        <fullName evidence="2">Uncharacterized protein</fullName>
    </submittedName>
</protein>
<organism evidence="2 3">
    <name type="scientific">Raineya orbicola</name>
    <dbReference type="NCBI Taxonomy" id="2016530"/>
    <lineage>
        <taxon>Bacteria</taxon>
        <taxon>Pseudomonadati</taxon>
        <taxon>Bacteroidota</taxon>
        <taxon>Cytophagia</taxon>
        <taxon>Cytophagales</taxon>
        <taxon>Raineyaceae</taxon>
        <taxon>Raineya</taxon>
    </lineage>
</organism>
<keyword evidence="1" id="KW-1133">Transmembrane helix</keyword>